<evidence type="ECO:0000256" key="8">
    <source>
        <dbReference type="SAM" id="Phobius"/>
    </source>
</evidence>
<comment type="catalytic activity">
    <reaction evidence="7">
        <text>an acyl-CoA + a 1,2-diacyl-sn-glycerol = a triacyl-sn-glycerol + CoA</text>
        <dbReference type="Rhea" id="RHEA:10868"/>
        <dbReference type="ChEBI" id="CHEBI:17815"/>
        <dbReference type="ChEBI" id="CHEBI:57287"/>
        <dbReference type="ChEBI" id="CHEBI:58342"/>
        <dbReference type="ChEBI" id="CHEBI:64615"/>
        <dbReference type="EC" id="2.3.1.20"/>
    </reaction>
</comment>
<keyword evidence="8" id="KW-0472">Membrane</keyword>
<proteinExistence type="inferred from homology"/>
<keyword evidence="12" id="KW-1185">Reference proteome</keyword>
<comment type="pathway">
    <text evidence="2">Lipid metabolism.</text>
</comment>
<dbReference type="PANTHER" id="PTHR31650">
    <property type="entry name" value="O-ACYLTRANSFERASE (WSD1-LIKE) FAMILY PROTEIN"/>
    <property type="match status" value="1"/>
</dbReference>
<evidence type="ECO:0000313" key="11">
    <source>
        <dbReference type="EMBL" id="CAL4180600.1"/>
    </source>
</evidence>
<evidence type="ECO:0000256" key="1">
    <source>
        <dbReference type="ARBA" id="ARBA00004771"/>
    </source>
</evidence>
<accession>A0AAV2SDF3</accession>
<dbReference type="Pfam" id="PF03007">
    <property type="entry name" value="WS_DGAT_cat"/>
    <property type="match status" value="1"/>
</dbReference>
<evidence type="ECO:0000259" key="10">
    <source>
        <dbReference type="Pfam" id="PF06974"/>
    </source>
</evidence>
<comment type="pathway">
    <text evidence="1">Glycerolipid metabolism; triacylglycerol biosynthesis.</text>
</comment>
<dbReference type="Proteomes" id="UP001497623">
    <property type="component" value="Unassembled WGS sequence"/>
</dbReference>
<evidence type="ECO:0000256" key="5">
    <source>
        <dbReference type="ARBA" id="ARBA00024360"/>
    </source>
</evidence>
<keyword evidence="4" id="KW-0012">Acyltransferase</keyword>
<feature type="domain" description="O-acyltransferase WSD1 C-terminal" evidence="10">
    <location>
        <begin position="403"/>
        <end position="532"/>
    </location>
</feature>
<dbReference type="InterPro" id="IPR004255">
    <property type="entry name" value="O-acyltransferase_WSD1_N"/>
</dbReference>
<evidence type="ECO:0000256" key="6">
    <source>
        <dbReference type="ARBA" id="ARBA00047604"/>
    </source>
</evidence>
<comment type="caution">
    <text evidence="11">The sequence shown here is derived from an EMBL/GenBank/DDBJ whole genome shotgun (WGS) entry which is preliminary data.</text>
</comment>
<organism evidence="11 12">
    <name type="scientific">Meganyctiphanes norvegica</name>
    <name type="common">Northern krill</name>
    <name type="synonym">Thysanopoda norvegica</name>
    <dbReference type="NCBI Taxonomy" id="48144"/>
    <lineage>
        <taxon>Eukaryota</taxon>
        <taxon>Metazoa</taxon>
        <taxon>Ecdysozoa</taxon>
        <taxon>Arthropoda</taxon>
        <taxon>Crustacea</taxon>
        <taxon>Multicrustacea</taxon>
        <taxon>Malacostraca</taxon>
        <taxon>Eumalacostraca</taxon>
        <taxon>Eucarida</taxon>
        <taxon>Euphausiacea</taxon>
        <taxon>Euphausiidae</taxon>
        <taxon>Meganyctiphanes</taxon>
    </lineage>
</organism>
<dbReference type="PANTHER" id="PTHR31650:SF1">
    <property type="entry name" value="WAX ESTER SYNTHASE_DIACYLGLYCEROL ACYLTRANSFERASE 4-RELATED"/>
    <property type="match status" value="1"/>
</dbReference>
<name>A0AAV2SDF3_MEGNR</name>
<comment type="catalytic activity">
    <reaction evidence="6">
        <text>a long chain fatty alcohol + a fatty acyl-CoA = a long-chain alcohol wax ester + CoA</text>
        <dbReference type="Rhea" id="RHEA:38443"/>
        <dbReference type="ChEBI" id="CHEBI:17135"/>
        <dbReference type="ChEBI" id="CHEBI:57287"/>
        <dbReference type="ChEBI" id="CHEBI:77636"/>
        <dbReference type="ChEBI" id="CHEBI:235323"/>
        <dbReference type="EC" id="2.3.1.75"/>
    </reaction>
</comment>
<evidence type="ECO:0000256" key="4">
    <source>
        <dbReference type="ARBA" id="ARBA00023315"/>
    </source>
</evidence>
<feature type="domain" description="O-acyltransferase WSD1-like N-terminal" evidence="9">
    <location>
        <begin position="136"/>
        <end position="232"/>
    </location>
</feature>
<feature type="transmembrane region" description="Helical" evidence="8">
    <location>
        <begin position="43"/>
        <end position="62"/>
    </location>
</feature>
<evidence type="ECO:0000256" key="2">
    <source>
        <dbReference type="ARBA" id="ARBA00005189"/>
    </source>
</evidence>
<protein>
    <recommendedName>
        <fullName evidence="13">Diacylglycerol O-acyltransferase</fullName>
    </recommendedName>
</protein>
<evidence type="ECO:0000256" key="7">
    <source>
        <dbReference type="ARBA" id="ARBA00048109"/>
    </source>
</evidence>
<keyword evidence="8" id="KW-1133">Transmembrane helix</keyword>
<gene>
    <name evidence="11" type="ORF">MNOR_LOCUS35333</name>
</gene>
<dbReference type="GO" id="GO:0005886">
    <property type="term" value="C:plasma membrane"/>
    <property type="evidence" value="ECO:0007669"/>
    <property type="project" value="TreeGrafter"/>
</dbReference>
<evidence type="ECO:0000259" key="9">
    <source>
        <dbReference type="Pfam" id="PF03007"/>
    </source>
</evidence>
<sequence>MTNSKITKVKRVTHPVDESVVISFLCFLIKMVLVIFVSIPLTVVIVLVSPVFIILKYMLLVLRNPVSSASTLCKPLQYLNAHEAQYLYQDQKDLAVFHSILILDSSINIESIREVVTSRIVENENNEGVLLYPRFSQKIVFTSVGPAWLKQQSFDIKNHIYSGPAMSSEKDLLHYISTLLTQSLSFNIPLWEVIVIVDYGDDHDVILICRVHQCLTDGAALVKLLSHSLADNSSGGITKKPNFAGTNFGFNLLRGLFVGTLTAINWLWWSKSESNICAKTFKKNTNHSKCSLHETKLHKNKETVINISQKAGKNNSYKKRMNEKLSKNTLQWSDSIAVNDILRIKQISRTSFNDIILSALTGALRKSLQKFGQTKIRDIKVNVSVDLRKNKNLQDQCLKPRVSLVPVVVPLSCEGAVPRIWEVQKRMGIMKGSCDSVMGYGLSCLLPQSIAGCLQKRLQSRALLHFSSISVPTHPISLGGSRLKAVFAINPTASALNVTVVTYFGRVYVTVTIKRSIPRAAKLASTILRNFDNQVNIGVKNIFIL</sequence>
<dbReference type="AlphaFoldDB" id="A0AAV2SDF3"/>
<keyword evidence="3" id="KW-0808">Transferase</keyword>
<dbReference type="EMBL" id="CAXKWB010058309">
    <property type="protein sequence ID" value="CAL4180600.1"/>
    <property type="molecule type" value="Genomic_DNA"/>
</dbReference>
<dbReference type="GO" id="GO:0047196">
    <property type="term" value="F:long-chain-alcohol O-fatty-acyltransferase activity"/>
    <property type="evidence" value="ECO:0007669"/>
    <property type="project" value="UniProtKB-EC"/>
</dbReference>
<comment type="similarity">
    <text evidence="5">In the N-terminal section; belongs to the long-chain O-acyltransferase family.</text>
</comment>
<dbReference type="GO" id="GO:0004144">
    <property type="term" value="F:diacylglycerol O-acyltransferase activity"/>
    <property type="evidence" value="ECO:0007669"/>
    <property type="project" value="UniProtKB-EC"/>
</dbReference>
<dbReference type="GO" id="GO:0019432">
    <property type="term" value="P:triglyceride biosynthetic process"/>
    <property type="evidence" value="ECO:0007669"/>
    <property type="project" value="TreeGrafter"/>
</dbReference>
<evidence type="ECO:0000256" key="3">
    <source>
        <dbReference type="ARBA" id="ARBA00022679"/>
    </source>
</evidence>
<evidence type="ECO:0000313" key="12">
    <source>
        <dbReference type="Proteomes" id="UP001497623"/>
    </source>
</evidence>
<dbReference type="InterPro" id="IPR009721">
    <property type="entry name" value="O-acyltransferase_WSD1_C"/>
</dbReference>
<evidence type="ECO:0008006" key="13">
    <source>
        <dbReference type="Google" id="ProtNLM"/>
    </source>
</evidence>
<keyword evidence="8" id="KW-0812">Transmembrane</keyword>
<reference evidence="11 12" key="1">
    <citation type="submission" date="2024-05" db="EMBL/GenBank/DDBJ databases">
        <authorList>
            <person name="Wallberg A."/>
        </authorList>
    </citation>
    <scope>NUCLEOTIDE SEQUENCE [LARGE SCALE GENOMIC DNA]</scope>
</reference>
<dbReference type="Pfam" id="PF06974">
    <property type="entry name" value="WS_DGAT_C"/>
    <property type="match status" value="1"/>
</dbReference>
<dbReference type="InterPro" id="IPR045034">
    <property type="entry name" value="O-acyltransferase_WSD1-like"/>
</dbReference>